<dbReference type="AlphaFoldDB" id="A0A178MQX4"/>
<dbReference type="PANTHER" id="PTHR30124">
    <property type="entry name" value="MEMBRANE-BOUND LYTIC MUREIN TRANSGLYCOSYLASE A"/>
    <property type="match status" value="1"/>
</dbReference>
<dbReference type="InterPro" id="IPR005300">
    <property type="entry name" value="MltA_B"/>
</dbReference>
<evidence type="ECO:0000259" key="7">
    <source>
        <dbReference type="SMART" id="SM00925"/>
    </source>
</evidence>
<dbReference type="GO" id="GO:0008933">
    <property type="term" value="F:peptidoglycan lytic transglycosylase activity"/>
    <property type="evidence" value="ECO:0007669"/>
    <property type="project" value="TreeGrafter"/>
</dbReference>
<dbReference type="Pfam" id="PF03562">
    <property type="entry name" value="MltA"/>
    <property type="match status" value="1"/>
</dbReference>
<evidence type="ECO:0000256" key="1">
    <source>
        <dbReference type="ARBA" id="ARBA00001420"/>
    </source>
</evidence>
<dbReference type="GO" id="GO:0019867">
    <property type="term" value="C:outer membrane"/>
    <property type="evidence" value="ECO:0007669"/>
    <property type="project" value="InterPro"/>
</dbReference>
<proteinExistence type="predicted"/>
<comment type="caution">
    <text evidence="8">The sequence shown here is derived from an EMBL/GenBank/DDBJ whole genome shotgun (WGS) entry which is preliminary data.</text>
</comment>
<dbReference type="EMBL" id="LWQT01000055">
    <property type="protein sequence ID" value="OAN50344.1"/>
    <property type="molecule type" value="Genomic_DNA"/>
</dbReference>
<feature type="signal peptide" evidence="6">
    <location>
        <begin position="1"/>
        <end position="18"/>
    </location>
</feature>
<keyword evidence="4" id="KW-0961">Cell wall biogenesis/degradation</keyword>
<gene>
    <name evidence="8" type="ORF">A6A04_02820</name>
</gene>
<dbReference type="Gene3D" id="2.40.40.10">
    <property type="entry name" value="RlpA-like domain"/>
    <property type="match status" value="1"/>
</dbReference>
<dbReference type="PROSITE" id="PS51257">
    <property type="entry name" value="PROKAR_LIPOPROTEIN"/>
    <property type="match status" value="1"/>
</dbReference>
<dbReference type="Gene3D" id="2.40.240.50">
    <property type="entry name" value="Barwin-like endoglucanases"/>
    <property type="match status" value="1"/>
</dbReference>
<feature type="domain" description="Lytic transglycosylase MltA" evidence="7">
    <location>
        <begin position="135"/>
        <end position="291"/>
    </location>
</feature>
<dbReference type="EC" id="4.2.2.n1" evidence="2"/>
<dbReference type="InterPro" id="IPR036908">
    <property type="entry name" value="RlpA-like_sf"/>
</dbReference>
<dbReference type="PANTHER" id="PTHR30124:SF0">
    <property type="entry name" value="MEMBRANE-BOUND LYTIC MUREIN TRANSGLYCOSYLASE A"/>
    <property type="match status" value="1"/>
</dbReference>
<dbReference type="SUPFAM" id="SSF50685">
    <property type="entry name" value="Barwin-like endoglucanases"/>
    <property type="match status" value="1"/>
</dbReference>
<dbReference type="GO" id="GO:0009253">
    <property type="term" value="P:peptidoglycan catabolic process"/>
    <property type="evidence" value="ECO:0007669"/>
    <property type="project" value="TreeGrafter"/>
</dbReference>
<dbReference type="InterPro" id="IPR010611">
    <property type="entry name" value="3D_dom"/>
</dbReference>
<keyword evidence="6" id="KW-0732">Signal</keyword>
<evidence type="ECO:0000256" key="5">
    <source>
        <dbReference type="ARBA" id="ARBA00030918"/>
    </source>
</evidence>
<evidence type="ECO:0000256" key="4">
    <source>
        <dbReference type="ARBA" id="ARBA00023316"/>
    </source>
</evidence>
<evidence type="ECO:0000313" key="9">
    <source>
        <dbReference type="Proteomes" id="UP000078428"/>
    </source>
</evidence>
<accession>A0A178MQX4</accession>
<evidence type="ECO:0000256" key="3">
    <source>
        <dbReference type="ARBA" id="ARBA00023239"/>
    </source>
</evidence>
<dbReference type="CDD" id="cd14668">
    <property type="entry name" value="mlta_B"/>
    <property type="match status" value="1"/>
</dbReference>
<dbReference type="InterPro" id="IPR026044">
    <property type="entry name" value="MltA"/>
</dbReference>
<dbReference type="GO" id="GO:0004553">
    <property type="term" value="F:hydrolase activity, hydrolyzing O-glycosyl compounds"/>
    <property type="evidence" value="ECO:0007669"/>
    <property type="project" value="InterPro"/>
</dbReference>
<evidence type="ECO:0000313" key="8">
    <source>
        <dbReference type="EMBL" id="OAN50344.1"/>
    </source>
</evidence>
<comment type="catalytic activity">
    <reaction evidence="1">
        <text>Exolytic cleavage of the (1-&gt;4)-beta-glycosidic linkage between N-acetylmuramic acid (MurNAc) and N-acetylglucosamine (GlcNAc) residues in peptidoglycan, from either the reducing or the non-reducing ends of the peptidoglycan chains, with concomitant formation of a 1,6-anhydrobond in the MurNAc residue.</text>
        <dbReference type="EC" id="4.2.2.n1"/>
    </reaction>
</comment>
<evidence type="ECO:0000256" key="6">
    <source>
        <dbReference type="SAM" id="SignalP"/>
    </source>
</evidence>
<dbReference type="Proteomes" id="UP000078428">
    <property type="component" value="Unassembled WGS sequence"/>
</dbReference>
<protein>
    <recommendedName>
        <fullName evidence="2">peptidoglycan lytic exotransglycosylase</fullName>
        <ecNumber evidence="2">4.2.2.n1</ecNumber>
    </recommendedName>
    <alternativeName>
        <fullName evidence="5">Murein hydrolase A</fullName>
    </alternativeName>
</protein>
<dbReference type="OrthoDB" id="9783686at2"/>
<dbReference type="GO" id="GO:0071555">
    <property type="term" value="P:cell wall organization"/>
    <property type="evidence" value="ECO:0007669"/>
    <property type="project" value="UniProtKB-KW"/>
</dbReference>
<dbReference type="CDD" id="cd14485">
    <property type="entry name" value="mltA_like_LT_A"/>
    <property type="match status" value="1"/>
</dbReference>
<feature type="chain" id="PRO_5008092166" description="peptidoglycan lytic exotransglycosylase" evidence="6">
    <location>
        <begin position="19"/>
        <end position="395"/>
    </location>
</feature>
<sequence>MRRFGLAALLLGSVVACAPVEKPPEPLAPGAGRLSLTPTAFGQLAGWSEDAAAQVLPALKRSCDRITRLPVDRSIGFDGVGGTAADWYSPCSAAARVPDGDHGAARAMFEAWFSPWQVSDQDKADGLFTGYFEPEIRGSRVRQGRFTTPIHGKPSDLVTVDLSKFRPDLPGEQLVGRLEGSKLVPYPARAEIEAGAIDTKAPVVAWTDDPVDFAIMQIQGSGRVRLDDGSVIRLGVAGSNGHKFLGIGKILKDEGKLGTDTSMPAIRAWLKANGAQARGLMARNPRYIFYGLNQGDGPLGTEGVALTPERSLAVDPRFIPLGSPVWVETTDPKGRPLRRLMMAQDTGAAIKGPVRGDIFWGAGEAAFDMAGRMKSTGRLTLLLPKARSPRMAAYP</sequence>
<name>A0A178MQX4_9PROT</name>
<dbReference type="STRING" id="1285242.A6A04_02820"/>
<dbReference type="SMART" id="SM00925">
    <property type="entry name" value="MltA"/>
    <property type="match status" value="1"/>
</dbReference>
<evidence type="ECO:0000256" key="2">
    <source>
        <dbReference type="ARBA" id="ARBA00012587"/>
    </source>
</evidence>
<dbReference type="Pfam" id="PF06725">
    <property type="entry name" value="3D"/>
    <property type="match status" value="1"/>
</dbReference>
<organism evidence="8 9">
    <name type="scientific">Paramagnetospirillum marisnigri</name>
    <dbReference type="NCBI Taxonomy" id="1285242"/>
    <lineage>
        <taxon>Bacteria</taxon>
        <taxon>Pseudomonadati</taxon>
        <taxon>Pseudomonadota</taxon>
        <taxon>Alphaproteobacteria</taxon>
        <taxon>Rhodospirillales</taxon>
        <taxon>Magnetospirillaceae</taxon>
        <taxon>Paramagnetospirillum</taxon>
    </lineage>
</organism>
<keyword evidence="3" id="KW-0456">Lyase</keyword>
<dbReference type="GO" id="GO:0009254">
    <property type="term" value="P:peptidoglycan turnover"/>
    <property type="evidence" value="ECO:0007669"/>
    <property type="project" value="InterPro"/>
</dbReference>
<keyword evidence="9" id="KW-1185">Reference proteome</keyword>
<reference evidence="8 9" key="1">
    <citation type="submission" date="2016-04" db="EMBL/GenBank/DDBJ databases">
        <title>Draft genome sequence of freshwater magnetotactic bacteria Magnetospirillum marisnigri SP-1 and Magnetospirillum moscoviense BB-1.</title>
        <authorList>
            <person name="Koziaeva V."/>
            <person name="Dziuba M.V."/>
            <person name="Ivanov T.M."/>
            <person name="Kuznetsov B."/>
            <person name="Grouzdev D.S."/>
        </authorList>
    </citation>
    <scope>NUCLEOTIDE SEQUENCE [LARGE SCALE GENOMIC DNA]</scope>
    <source>
        <strain evidence="8 9">SP-1</strain>
    </source>
</reference>
<dbReference type="PIRSF" id="PIRSF019422">
    <property type="entry name" value="MltA"/>
    <property type="match status" value="1"/>
</dbReference>
<dbReference type="RefSeq" id="WP_068492824.1">
    <property type="nucleotide sequence ID" value="NZ_LWQT01000055.1"/>
</dbReference>